<dbReference type="SUPFAM" id="SSF51366">
    <property type="entry name" value="Ribulose-phoshate binding barrel"/>
    <property type="match status" value="1"/>
</dbReference>
<dbReference type="InterPro" id="IPR013785">
    <property type="entry name" value="Aldolase_TIM"/>
</dbReference>
<dbReference type="InterPro" id="IPR011060">
    <property type="entry name" value="RibuloseP-bd_barrel"/>
</dbReference>
<dbReference type="GO" id="GO:0000105">
    <property type="term" value="P:L-histidine biosynthetic process"/>
    <property type="evidence" value="ECO:0007669"/>
    <property type="project" value="InterPro"/>
</dbReference>
<dbReference type="InterPro" id="IPR050064">
    <property type="entry name" value="IGPS_HisA/HisF"/>
</dbReference>
<protein>
    <submittedName>
        <fullName evidence="1">Imidazole glycerol phosphate synthase subunit HisF</fullName>
        <ecNumber evidence="1">4.1.3.-</ecNumber>
    </submittedName>
</protein>
<dbReference type="AlphaFoldDB" id="A0A645CZ06"/>
<dbReference type="GO" id="GO:0000107">
    <property type="term" value="F:imidazoleglycerol-phosphate synthase activity"/>
    <property type="evidence" value="ECO:0007669"/>
    <property type="project" value="TreeGrafter"/>
</dbReference>
<dbReference type="GO" id="GO:0016829">
    <property type="term" value="F:lyase activity"/>
    <property type="evidence" value="ECO:0007669"/>
    <property type="project" value="UniProtKB-KW"/>
</dbReference>
<dbReference type="EMBL" id="VSSQ01031280">
    <property type="protein sequence ID" value="MPM82105.1"/>
    <property type="molecule type" value="Genomic_DNA"/>
</dbReference>
<dbReference type="PANTHER" id="PTHR21235">
    <property type="entry name" value="IMIDAZOLE GLYCEROL PHOSPHATE SYNTHASE SUBUNIT HISF/H IGP SYNTHASE SUBUNIT HISF/H"/>
    <property type="match status" value="1"/>
</dbReference>
<organism evidence="1">
    <name type="scientific">bioreactor metagenome</name>
    <dbReference type="NCBI Taxonomy" id="1076179"/>
    <lineage>
        <taxon>unclassified sequences</taxon>
        <taxon>metagenomes</taxon>
        <taxon>ecological metagenomes</taxon>
    </lineage>
</organism>
<sequence length="145" mass="15963">MKDPTLIYNLAKRYGSQFVVVAIDARLKNGKWVVVTHSGNRETELELFTWAKEVESLGAGEVLFTSMDHDGTKQGYACDTLKRLSDSISIPLIASGGAGKAEHFTELFLNNCADGALASSVFHYGEINITDLKKILKSKNIEIRL</sequence>
<dbReference type="Pfam" id="PF00977">
    <property type="entry name" value="His_biosynth"/>
    <property type="match status" value="1"/>
</dbReference>
<reference evidence="1" key="1">
    <citation type="submission" date="2019-08" db="EMBL/GenBank/DDBJ databases">
        <authorList>
            <person name="Kucharzyk K."/>
            <person name="Murdoch R.W."/>
            <person name="Higgins S."/>
            <person name="Loffler F."/>
        </authorList>
    </citation>
    <scope>NUCLEOTIDE SEQUENCE</scope>
</reference>
<dbReference type="InterPro" id="IPR006062">
    <property type="entry name" value="His_biosynth"/>
</dbReference>
<name>A0A645CZ06_9ZZZZ</name>
<comment type="caution">
    <text evidence="1">The sequence shown here is derived from an EMBL/GenBank/DDBJ whole genome shotgun (WGS) entry which is preliminary data.</text>
</comment>
<dbReference type="PANTHER" id="PTHR21235:SF2">
    <property type="entry name" value="IMIDAZOLE GLYCEROL PHOSPHATE SYNTHASE HISHF"/>
    <property type="match status" value="1"/>
</dbReference>
<keyword evidence="1" id="KW-0456">Lyase</keyword>
<accession>A0A645CZ06</accession>
<gene>
    <name evidence="1" type="primary">hisF_41</name>
    <name evidence="1" type="ORF">SDC9_129163</name>
</gene>
<evidence type="ECO:0000313" key="1">
    <source>
        <dbReference type="EMBL" id="MPM82105.1"/>
    </source>
</evidence>
<dbReference type="Gene3D" id="3.20.20.70">
    <property type="entry name" value="Aldolase class I"/>
    <property type="match status" value="1"/>
</dbReference>
<proteinExistence type="predicted"/>
<dbReference type="EC" id="4.1.3.-" evidence="1"/>